<dbReference type="Proteomes" id="UP000646659">
    <property type="component" value="Unassembled WGS sequence"/>
</dbReference>
<proteinExistence type="predicted"/>
<protein>
    <recommendedName>
        <fullName evidence="4">HEAT repeat domain-containing protein</fullName>
    </recommendedName>
</protein>
<dbReference type="SMART" id="SM00567">
    <property type="entry name" value="EZ_HEAT"/>
    <property type="match status" value="1"/>
</dbReference>
<feature type="region of interest" description="Disordered" evidence="1">
    <location>
        <begin position="1"/>
        <end position="54"/>
    </location>
</feature>
<organism evidence="2 3">
    <name type="scientific">Methanothermobacter thermautotrophicus</name>
    <name type="common">Methanobacterium thermoformicicum</name>
    <dbReference type="NCBI Taxonomy" id="145262"/>
    <lineage>
        <taxon>Archaea</taxon>
        <taxon>Methanobacteriati</taxon>
        <taxon>Methanobacteriota</taxon>
        <taxon>Methanomada group</taxon>
        <taxon>Methanobacteria</taxon>
        <taxon>Methanobacteriales</taxon>
        <taxon>Methanobacteriaceae</taxon>
        <taxon>Methanothermobacter</taxon>
    </lineage>
</organism>
<reference evidence="2" key="1">
    <citation type="submission" date="2018-06" db="EMBL/GenBank/DDBJ databases">
        <title>Draft genome sequence of Methanothermobacter thermautotrophicus Strain WHS, a thermophilic, hydrogenotrophic methanogen isolated from Washburn Hot Springs in Yellowstone National Park, USA.</title>
        <authorList>
            <person name="Mckay L.J."/>
            <person name="Klingelsmith K."/>
            <person name="Inskeep W.P."/>
            <person name="Fields M.W."/>
        </authorList>
    </citation>
    <scope>NUCLEOTIDE SEQUENCE</scope>
    <source>
        <strain evidence="2">WHS</strain>
    </source>
</reference>
<evidence type="ECO:0000313" key="3">
    <source>
        <dbReference type="Proteomes" id="UP000646659"/>
    </source>
</evidence>
<dbReference type="InterPro" id="IPR016024">
    <property type="entry name" value="ARM-type_fold"/>
</dbReference>
<name>A0A842YQ85_METTF</name>
<gene>
    <name evidence="2" type="ORF">DNK57_08330</name>
</gene>
<dbReference type="AlphaFoldDB" id="A0A842YQ85"/>
<comment type="caution">
    <text evidence="2">The sequence shown here is derived from an EMBL/GenBank/DDBJ whole genome shotgun (WGS) entry which is preliminary data.</text>
</comment>
<dbReference type="OrthoDB" id="142930at2157"/>
<evidence type="ECO:0000256" key="1">
    <source>
        <dbReference type="SAM" id="MobiDB-lite"/>
    </source>
</evidence>
<evidence type="ECO:0008006" key="4">
    <source>
        <dbReference type="Google" id="ProtNLM"/>
    </source>
</evidence>
<dbReference type="SUPFAM" id="SSF48371">
    <property type="entry name" value="ARM repeat"/>
    <property type="match status" value="1"/>
</dbReference>
<sequence>MSGRAQAAAEALGEIGDPKAVEPLTKALKDEEPSVQTQVEEALTKLNGDDLETT</sequence>
<dbReference type="EMBL" id="QKOF01000007">
    <property type="protein sequence ID" value="MBE2900790.1"/>
    <property type="molecule type" value="Genomic_DNA"/>
</dbReference>
<dbReference type="Gene3D" id="1.25.10.10">
    <property type="entry name" value="Leucine-rich Repeat Variant"/>
    <property type="match status" value="1"/>
</dbReference>
<dbReference type="Pfam" id="PF13646">
    <property type="entry name" value="HEAT_2"/>
    <property type="match status" value="1"/>
</dbReference>
<accession>A0A842YQ85</accession>
<dbReference type="InterPro" id="IPR004155">
    <property type="entry name" value="PBS_lyase_HEAT"/>
</dbReference>
<dbReference type="InterPro" id="IPR011989">
    <property type="entry name" value="ARM-like"/>
</dbReference>
<dbReference type="RefSeq" id="WP_192962615.1">
    <property type="nucleotide sequence ID" value="NZ_QKOF01000007.1"/>
</dbReference>
<evidence type="ECO:0000313" key="2">
    <source>
        <dbReference type="EMBL" id="MBE2900790.1"/>
    </source>
</evidence>